<organism evidence="1 2">
    <name type="scientific">Chitinophaga oryzae</name>
    <dbReference type="NCBI Taxonomy" id="2725414"/>
    <lineage>
        <taxon>Bacteria</taxon>
        <taxon>Pseudomonadati</taxon>
        <taxon>Bacteroidota</taxon>
        <taxon>Chitinophagia</taxon>
        <taxon>Chitinophagales</taxon>
        <taxon>Chitinophagaceae</taxon>
        <taxon>Chitinophaga</taxon>
    </lineage>
</organism>
<name>A0ABX6LQW2_9BACT</name>
<keyword evidence="2" id="KW-1185">Reference proteome</keyword>
<protein>
    <submittedName>
        <fullName evidence="1">Uncharacterized protein</fullName>
    </submittedName>
</protein>
<proteinExistence type="predicted"/>
<dbReference type="Proteomes" id="UP000503144">
    <property type="component" value="Chromosome"/>
</dbReference>
<reference evidence="1" key="1">
    <citation type="submission" date="2020-09" db="EMBL/GenBank/DDBJ databases">
        <authorList>
            <person name="Kittiwongwattana C."/>
        </authorList>
    </citation>
    <scope>NUCLEOTIDE SEQUENCE</scope>
    <source>
        <strain evidence="1">1303</strain>
    </source>
</reference>
<dbReference type="EMBL" id="CP051204">
    <property type="protein sequence ID" value="QJB42364.1"/>
    <property type="molecule type" value="Genomic_DNA"/>
</dbReference>
<sequence>MTYTSLTAEEISGLLYQFESCTLPRAAWTHEAHLIVAVAYNLLYSKTTALEKARLHIRRYNEAVGTPNTDQGGYHETITCFWIWLADCFLQIQEDKSMEAACNSFIRSRYTDQKLPLRFYSHALLFSVKARKAFVAPDLAPLEMTGIATTT</sequence>
<evidence type="ECO:0000313" key="1">
    <source>
        <dbReference type="EMBL" id="QJB42364.1"/>
    </source>
</evidence>
<dbReference type="RefSeq" id="WP_168862265.1">
    <property type="nucleotide sequence ID" value="NZ_CP051204.2"/>
</dbReference>
<gene>
    <name evidence="1" type="ORF">HF324_32770</name>
</gene>
<evidence type="ECO:0000313" key="2">
    <source>
        <dbReference type="Proteomes" id="UP000503144"/>
    </source>
</evidence>
<accession>A0ABX6LQW2</accession>